<keyword evidence="2" id="KW-0723">Serine/threonine-protein kinase</keyword>
<dbReference type="SUPFAM" id="SSF56112">
    <property type="entry name" value="Protein kinase-like (PK-like)"/>
    <property type="match status" value="1"/>
</dbReference>
<dbReference type="EC" id="2.7.11.1" evidence="1"/>
<keyword evidence="12" id="KW-1185">Reference proteome</keyword>
<dbReference type="InterPro" id="IPR011009">
    <property type="entry name" value="Kinase-like_dom_sf"/>
</dbReference>
<evidence type="ECO:0000256" key="6">
    <source>
        <dbReference type="ARBA" id="ARBA00022840"/>
    </source>
</evidence>
<dbReference type="InterPro" id="IPR008271">
    <property type="entry name" value="Ser/Thr_kinase_AS"/>
</dbReference>
<dbReference type="Proteomes" id="UP001212997">
    <property type="component" value="Unassembled WGS sequence"/>
</dbReference>
<dbReference type="Pfam" id="PF00069">
    <property type="entry name" value="Pkinase"/>
    <property type="match status" value="1"/>
</dbReference>
<sequence>MPIINGVQSIPKHPLENYTLLKHLGSGGQGTVTLAQHRQSGAHVAIKTISKTPRCSRAFLEDEDAEYDSSTDITSFSKPINGTIDEPRFILGRVINEYFTHCRVKSEGQLAKMIGIAHDSLNYYLILEFYPGGDLETLVQKHSSLSKQRVQILMAHLVVALKTLRKRGIVHCDIKPENILTDVDGHFVLSDFGTALCFAKNFCDEERNSGLLSAETLKEFEEKLIEKGDNFAGTPDFMAPEVWVDGETFSYSADVWSAGVVGFYALVGRLPWDPAASSADTSQMKVSDGEMVEDLDTRFDIRLKDAALEYPELVEAGYQVLTAPIEFTDEERNQFEIDEITEDFLFSMLDRDPYTRATVEELQAHPFFDKFDWKCLEVPSSGRSACRPSEMMTFATEISNEDEEPFIEMGSPYGADHPDPTPFLNRLISVGLAFAPTATLNLDSPSLSRSLSNTSLAYSDSSVMGSSHNSSMPASSSATTLIDSPIPPPQTPLPLSITYQQPVFINEASTDGGHIFDRTNLVYEPKQSDSTPFFGALSPSLNSPSAPVPAAGTLPTTPTTEHLVSSLDFSPTPFCPDPVIPPAISSSLDVHSEFLDLVDLASPVIISLIGPSPQSPSTLPSPSESYVLLSLDSLIIVDEEDGNSADTINMEYTSDTSSSESTDTEVHLDTSFPDSAKVEIPRPLCVFSTMRTWATKVWHGIKSWVGWA</sequence>
<evidence type="ECO:0000256" key="9">
    <source>
        <dbReference type="SAM" id="MobiDB-lite"/>
    </source>
</evidence>
<proteinExistence type="predicted"/>
<comment type="catalytic activity">
    <reaction evidence="7">
        <text>L-threonyl-[protein] + ATP = O-phospho-L-threonyl-[protein] + ADP + H(+)</text>
        <dbReference type="Rhea" id="RHEA:46608"/>
        <dbReference type="Rhea" id="RHEA-COMP:11060"/>
        <dbReference type="Rhea" id="RHEA-COMP:11605"/>
        <dbReference type="ChEBI" id="CHEBI:15378"/>
        <dbReference type="ChEBI" id="CHEBI:30013"/>
        <dbReference type="ChEBI" id="CHEBI:30616"/>
        <dbReference type="ChEBI" id="CHEBI:61977"/>
        <dbReference type="ChEBI" id="CHEBI:456216"/>
        <dbReference type="EC" id="2.7.11.1"/>
    </reaction>
</comment>
<keyword evidence="5" id="KW-0418">Kinase</keyword>
<evidence type="ECO:0000256" key="7">
    <source>
        <dbReference type="ARBA" id="ARBA00047899"/>
    </source>
</evidence>
<protein>
    <recommendedName>
        <fullName evidence="1">non-specific serine/threonine protein kinase</fullName>
        <ecNumber evidence="1">2.7.11.1</ecNumber>
    </recommendedName>
</protein>
<keyword evidence="6" id="KW-0067">ATP-binding</keyword>
<keyword evidence="4" id="KW-0547">Nucleotide-binding</keyword>
<keyword evidence="3" id="KW-0808">Transferase</keyword>
<organism evidence="11 12">
    <name type="scientific">Meripilus lineatus</name>
    <dbReference type="NCBI Taxonomy" id="2056292"/>
    <lineage>
        <taxon>Eukaryota</taxon>
        <taxon>Fungi</taxon>
        <taxon>Dikarya</taxon>
        <taxon>Basidiomycota</taxon>
        <taxon>Agaricomycotina</taxon>
        <taxon>Agaricomycetes</taxon>
        <taxon>Polyporales</taxon>
        <taxon>Meripilaceae</taxon>
        <taxon>Meripilus</taxon>
    </lineage>
</organism>
<feature type="region of interest" description="Disordered" evidence="9">
    <location>
        <begin position="462"/>
        <end position="493"/>
    </location>
</feature>
<dbReference type="Gene3D" id="1.10.510.10">
    <property type="entry name" value="Transferase(Phosphotransferase) domain 1"/>
    <property type="match status" value="1"/>
</dbReference>
<feature type="compositionally biased region" description="Low complexity" evidence="9">
    <location>
        <begin position="462"/>
        <end position="477"/>
    </location>
</feature>
<dbReference type="PROSITE" id="PS50011">
    <property type="entry name" value="PROTEIN_KINASE_DOM"/>
    <property type="match status" value="1"/>
</dbReference>
<dbReference type="GO" id="GO:0004674">
    <property type="term" value="F:protein serine/threonine kinase activity"/>
    <property type="evidence" value="ECO:0007669"/>
    <property type="project" value="UniProtKB-KW"/>
</dbReference>
<evidence type="ECO:0000256" key="1">
    <source>
        <dbReference type="ARBA" id="ARBA00012513"/>
    </source>
</evidence>
<dbReference type="AlphaFoldDB" id="A0AAD5V1Y0"/>
<feature type="domain" description="Protein kinase" evidence="10">
    <location>
        <begin position="18"/>
        <end position="368"/>
    </location>
</feature>
<feature type="region of interest" description="Disordered" evidence="9">
    <location>
        <begin position="645"/>
        <end position="670"/>
    </location>
</feature>
<gene>
    <name evidence="11" type="ORF">NLI96_g6265</name>
</gene>
<evidence type="ECO:0000256" key="5">
    <source>
        <dbReference type="ARBA" id="ARBA00022777"/>
    </source>
</evidence>
<evidence type="ECO:0000313" key="12">
    <source>
        <dbReference type="Proteomes" id="UP001212997"/>
    </source>
</evidence>
<dbReference type="Gene3D" id="3.30.200.20">
    <property type="entry name" value="Phosphorylase Kinase, domain 1"/>
    <property type="match status" value="1"/>
</dbReference>
<evidence type="ECO:0000256" key="4">
    <source>
        <dbReference type="ARBA" id="ARBA00022741"/>
    </source>
</evidence>
<name>A0AAD5V1Y0_9APHY</name>
<evidence type="ECO:0000256" key="8">
    <source>
        <dbReference type="ARBA" id="ARBA00048679"/>
    </source>
</evidence>
<dbReference type="InterPro" id="IPR050236">
    <property type="entry name" value="Ser_Thr_kinase_AGC"/>
</dbReference>
<comment type="caution">
    <text evidence="11">The sequence shown here is derived from an EMBL/GenBank/DDBJ whole genome shotgun (WGS) entry which is preliminary data.</text>
</comment>
<evidence type="ECO:0000256" key="3">
    <source>
        <dbReference type="ARBA" id="ARBA00022679"/>
    </source>
</evidence>
<evidence type="ECO:0000313" key="11">
    <source>
        <dbReference type="EMBL" id="KAJ3483512.1"/>
    </source>
</evidence>
<dbReference type="EMBL" id="JANAWD010000225">
    <property type="protein sequence ID" value="KAJ3483512.1"/>
    <property type="molecule type" value="Genomic_DNA"/>
</dbReference>
<dbReference type="PROSITE" id="PS00108">
    <property type="entry name" value="PROTEIN_KINASE_ST"/>
    <property type="match status" value="1"/>
</dbReference>
<accession>A0AAD5V1Y0</accession>
<evidence type="ECO:0000259" key="10">
    <source>
        <dbReference type="PROSITE" id="PS50011"/>
    </source>
</evidence>
<dbReference type="SMART" id="SM00220">
    <property type="entry name" value="S_TKc"/>
    <property type="match status" value="1"/>
</dbReference>
<comment type="catalytic activity">
    <reaction evidence="8">
        <text>L-seryl-[protein] + ATP = O-phospho-L-seryl-[protein] + ADP + H(+)</text>
        <dbReference type="Rhea" id="RHEA:17989"/>
        <dbReference type="Rhea" id="RHEA-COMP:9863"/>
        <dbReference type="Rhea" id="RHEA-COMP:11604"/>
        <dbReference type="ChEBI" id="CHEBI:15378"/>
        <dbReference type="ChEBI" id="CHEBI:29999"/>
        <dbReference type="ChEBI" id="CHEBI:30616"/>
        <dbReference type="ChEBI" id="CHEBI:83421"/>
        <dbReference type="ChEBI" id="CHEBI:456216"/>
        <dbReference type="EC" id="2.7.11.1"/>
    </reaction>
</comment>
<dbReference type="PANTHER" id="PTHR24356">
    <property type="entry name" value="SERINE/THREONINE-PROTEIN KINASE"/>
    <property type="match status" value="1"/>
</dbReference>
<evidence type="ECO:0000256" key="2">
    <source>
        <dbReference type="ARBA" id="ARBA00022527"/>
    </source>
</evidence>
<reference evidence="11" key="1">
    <citation type="submission" date="2022-07" db="EMBL/GenBank/DDBJ databases">
        <title>Genome Sequence of Physisporinus lineatus.</title>
        <authorList>
            <person name="Buettner E."/>
        </authorList>
    </citation>
    <scope>NUCLEOTIDE SEQUENCE</scope>
    <source>
        <strain evidence="11">VT162</strain>
    </source>
</reference>
<dbReference type="InterPro" id="IPR000719">
    <property type="entry name" value="Prot_kinase_dom"/>
</dbReference>
<dbReference type="GO" id="GO:0005524">
    <property type="term" value="F:ATP binding"/>
    <property type="evidence" value="ECO:0007669"/>
    <property type="project" value="UniProtKB-KW"/>
</dbReference>